<accession>A0ABP1QBU7</accession>
<feature type="region of interest" description="Disordered" evidence="6">
    <location>
        <begin position="1"/>
        <end position="56"/>
    </location>
</feature>
<dbReference type="PROSITE" id="PS50850">
    <property type="entry name" value="MFS"/>
    <property type="match status" value="1"/>
</dbReference>
<comment type="subcellular location">
    <subcellularLocation>
        <location evidence="1">Membrane</location>
        <topology evidence="1">Multi-pass membrane protein</topology>
    </subcellularLocation>
</comment>
<reference evidence="9 10" key="1">
    <citation type="submission" date="2024-08" db="EMBL/GenBank/DDBJ databases">
        <authorList>
            <person name="Cucini C."/>
            <person name="Frati F."/>
        </authorList>
    </citation>
    <scope>NUCLEOTIDE SEQUENCE [LARGE SCALE GENOMIC DNA]</scope>
</reference>
<organism evidence="9 10">
    <name type="scientific">Orchesella dallaii</name>
    <dbReference type="NCBI Taxonomy" id="48710"/>
    <lineage>
        <taxon>Eukaryota</taxon>
        <taxon>Metazoa</taxon>
        <taxon>Ecdysozoa</taxon>
        <taxon>Arthropoda</taxon>
        <taxon>Hexapoda</taxon>
        <taxon>Collembola</taxon>
        <taxon>Entomobryomorpha</taxon>
        <taxon>Entomobryoidea</taxon>
        <taxon>Orchesellidae</taxon>
        <taxon>Orchesellinae</taxon>
        <taxon>Orchesella</taxon>
    </lineage>
</organism>
<feature type="transmembrane region" description="Helical" evidence="7">
    <location>
        <begin position="231"/>
        <end position="252"/>
    </location>
</feature>
<evidence type="ECO:0000256" key="7">
    <source>
        <dbReference type="SAM" id="Phobius"/>
    </source>
</evidence>
<feature type="transmembrane region" description="Helical" evidence="7">
    <location>
        <begin position="273"/>
        <end position="296"/>
    </location>
</feature>
<feature type="transmembrane region" description="Helical" evidence="7">
    <location>
        <begin position="69"/>
        <end position="86"/>
    </location>
</feature>
<dbReference type="PANTHER" id="PTHR23506">
    <property type="entry name" value="GH10249P"/>
    <property type="match status" value="1"/>
</dbReference>
<feature type="transmembrane region" description="Helical" evidence="7">
    <location>
        <begin position="106"/>
        <end position="125"/>
    </location>
</feature>
<dbReference type="Gene3D" id="1.20.1250.20">
    <property type="entry name" value="MFS general substrate transporter like domains"/>
    <property type="match status" value="2"/>
</dbReference>
<feature type="transmembrane region" description="Helical" evidence="7">
    <location>
        <begin position="137"/>
        <end position="155"/>
    </location>
</feature>
<evidence type="ECO:0000313" key="9">
    <source>
        <dbReference type="EMBL" id="CAL8093269.1"/>
    </source>
</evidence>
<gene>
    <name evidence="9" type="ORF">ODALV1_LOCUS8462</name>
</gene>
<feature type="transmembrane region" description="Helical" evidence="7">
    <location>
        <begin position="371"/>
        <end position="402"/>
    </location>
</feature>
<evidence type="ECO:0000256" key="3">
    <source>
        <dbReference type="ARBA" id="ARBA00022692"/>
    </source>
</evidence>
<name>A0ABP1QBU7_9HEXA</name>
<keyword evidence="10" id="KW-1185">Reference proteome</keyword>
<feature type="transmembrane region" description="Helical" evidence="7">
    <location>
        <begin position="414"/>
        <end position="434"/>
    </location>
</feature>
<evidence type="ECO:0000313" key="10">
    <source>
        <dbReference type="Proteomes" id="UP001642540"/>
    </source>
</evidence>
<feature type="compositionally biased region" description="Polar residues" evidence="6">
    <location>
        <begin position="29"/>
        <end position="38"/>
    </location>
</feature>
<dbReference type="SUPFAM" id="SSF103473">
    <property type="entry name" value="MFS general substrate transporter"/>
    <property type="match status" value="1"/>
</dbReference>
<dbReference type="InterPro" id="IPR036259">
    <property type="entry name" value="MFS_trans_sf"/>
</dbReference>
<feature type="domain" description="Major facilitator superfamily (MFS) profile" evidence="8">
    <location>
        <begin position="71"/>
        <end position="472"/>
    </location>
</feature>
<evidence type="ECO:0000256" key="6">
    <source>
        <dbReference type="SAM" id="MobiDB-lite"/>
    </source>
</evidence>
<keyword evidence="4 7" id="KW-1133">Transmembrane helix</keyword>
<feature type="transmembrane region" description="Helical" evidence="7">
    <location>
        <begin position="347"/>
        <end position="365"/>
    </location>
</feature>
<feature type="compositionally biased region" description="Pro residues" evidence="6">
    <location>
        <begin position="39"/>
        <end position="50"/>
    </location>
</feature>
<sequence length="527" mass="56997">MDIDSEDTPTERRPSHSSPNSSKLSDSPFAQTCSISPLNPNPSFQPIPPGRRPERKTRKWLPNFTARQWLIFGVFVGTNFLAGMVYNMKGPFYPQEAESKGVTPSQYGFVFGIFEFVKVFASPLYGKYMNQLGTRKIFLGSLYIVAICSILFGLLDEISDATTFLVCSLALRVVEAIGSSGYSCALFSIIAHEFPGSVATAFAVLEACFGVGLIIAPPLGGVLYQLAGYPLPFVTVGLLIFTVVNLICVIMPRNFTVRDGDGRATEGFGVFKILRVKGITFAAVGVLTAACSTGFVNATLEPHLRQFNLTPFQTGVVFSTYGLVYAMTAPAWGWVCDRVREPKYITLFGAGCNFIAFLLIGPAPLFKFDTILWVTCVALILHGLALAAIFVSLFILAFSFAVASGMPNDMKTHAVVSGMWTSLLSLGMFLGPSVGGILLDSVGFRWGSLFVICIMACLIVLVFTYLILQKCTIRSPINPDGITADPISTKETAPLLLPTPLPTPDVEDNDLQSQIRQSTSGTYGATV</sequence>
<protein>
    <recommendedName>
        <fullName evidence="8">Major facilitator superfamily (MFS) profile domain-containing protein</fullName>
    </recommendedName>
</protein>
<feature type="transmembrane region" description="Helical" evidence="7">
    <location>
        <begin position="161"/>
        <end position="191"/>
    </location>
</feature>
<dbReference type="Proteomes" id="UP001642540">
    <property type="component" value="Unassembled WGS sequence"/>
</dbReference>
<feature type="transmembrane region" description="Helical" evidence="7">
    <location>
        <begin position="446"/>
        <end position="468"/>
    </location>
</feature>
<dbReference type="PANTHER" id="PTHR23506:SF26">
    <property type="entry name" value="MFS-TYPE TRANSPORTER SLC18B1"/>
    <property type="match status" value="1"/>
</dbReference>
<feature type="transmembrane region" description="Helical" evidence="7">
    <location>
        <begin position="316"/>
        <end position="335"/>
    </location>
</feature>
<dbReference type="InterPro" id="IPR050930">
    <property type="entry name" value="MFS_Vesicular_Transporter"/>
</dbReference>
<dbReference type="Pfam" id="PF07690">
    <property type="entry name" value="MFS_1"/>
    <property type="match status" value="1"/>
</dbReference>
<dbReference type="InterPro" id="IPR020846">
    <property type="entry name" value="MFS_dom"/>
</dbReference>
<evidence type="ECO:0000256" key="5">
    <source>
        <dbReference type="ARBA" id="ARBA00023136"/>
    </source>
</evidence>
<proteinExistence type="predicted"/>
<keyword evidence="2" id="KW-0813">Transport</keyword>
<keyword evidence="5 7" id="KW-0472">Membrane</keyword>
<evidence type="ECO:0000256" key="4">
    <source>
        <dbReference type="ARBA" id="ARBA00022989"/>
    </source>
</evidence>
<evidence type="ECO:0000256" key="2">
    <source>
        <dbReference type="ARBA" id="ARBA00022448"/>
    </source>
</evidence>
<evidence type="ECO:0000256" key="1">
    <source>
        <dbReference type="ARBA" id="ARBA00004141"/>
    </source>
</evidence>
<feature type="compositionally biased region" description="Low complexity" evidence="6">
    <location>
        <begin position="16"/>
        <end position="28"/>
    </location>
</feature>
<feature type="transmembrane region" description="Helical" evidence="7">
    <location>
        <begin position="198"/>
        <end position="219"/>
    </location>
</feature>
<keyword evidence="3 7" id="KW-0812">Transmembrane</keyword>
<comment type="caution">
    <text evidence="9">The sequence shown here is derived from an EMBL/GenBank/DDBJ whole genome shotgun (WGS) entry which is preliminary data.</text>
</comment>
<dbReference type="EMBL" id="CAXLJM020000026">
    <property type="protein sequence ID" value="CAL8093269.1"/>
    <property type="molecule type" value="Genomic_DNA"/>
</dbReference>
<evidence type="ECO:0000259" key="8">
    <source>
        <dbReference type="PROSITE" id="PS50850"/>
    </source>
</evidence>
<dbReference type="InterPro" id="IPR011701">
    <property type="entry name" value="MFS"/>
</dbReference>